<evidence type="ECO:0000313" key="2">
    <source>
        <dbReference type="EMBL" id="EYC24945.1"/>
    </source>
</evidence>
<sequence>VSSKRKSPMDVASQGKRYARSPSFSMDSDEESSTNAAIEDAHLIRPWVDQFQCHFPHQNNDGIRIGVVRLKLALLNASIAAQKHRRGACINGIIKTRTHLEESLEPSIWRVFLDRNTAVCSVLQKREQDRLRKKLRSPRHRALFHLSLPHEQYHHNAARYWERIW</sequence>
<evidence type="ECO:0000256" key="1">
    <source>
        <dbReference type="SAM" id="MobiDB-lite"/>
    </source>
</evidence>
<keyword evidence="3" id="KW-1185">Reference proteome</keyword>
<evidence type="ECO:0000313" key="3">
    <source>
        <dbReference type="Proteomes" id="UP000024635"/>
    </source>
</evidence>
<gene>
    <name evidence="2" type="primary">Acey_s0012.g1598</name>
    <name evidence="2" type="ORF">Y032_0012g1598</name>
</gene>
<name>A0A016VBZ4_9BILA</name>
<feature type="region of interest" description="Disordered" evidence="1">
    <location>
        <begin position="1"/>
        <end position="32"/>
    </location>
</feature>
<accession>A0A016VBZ4</accession>
<comment type="caution">
    <text evidence="2">The sequence shown here is derived from an EMBL/GenBank/DDBJ whole genome shotgun (WGS) entry which is preliminary data.</text>
</comment>
<dbReference type="AlphaFoldDB" id="A0A016VBZ4"/>
<reference evidence="3" key="1">
    <citation type="journal article" date="2015" name="Nat. Genet.">
        <title>The genome and transcriptome of the zoonotic hookworm Ancylostoma ceylanicum identify infection-specific gene families.</title>
        <authorList>
            <person name="Schwarz E.M."/>
            <person name="Hu Y."/>
            <person name="Antoshechkin I."/>
            <person name="Miller M.M."/>
            <person name="Sternberg P.W."/>
            <person name="Aroian R.V."/>
        </authorList>
    </citation>
    <scope>NUCLEOTIDE SEQUENCE</scope>
    <source>
        <strain evidence="3">HY135</strain>
    </source>
</reference>
<protein>
    <submittedName>
        <fullName evidence="2">Uncharacterized protein</fullName>
    </submittedName>
</protein>
<organism evidence="2 3">
    <name type="scientific">Ancylostoma ceylanicum</name>
    <dbReference type="NCBI Taxonomy" id="53326"/>
    <lineage>
        <taxon>Eukaryota</taxon>
        <taxon>Metazoa</taxon>
        <taxon>Ecdysozoa</taxon>
        <taxon>Nematoda</taxon>
        <taxon>Chromadorea</taxon>
        <taxon>Rhabditida</taxon>
        <taxon>Rhabditina</taxon>
        <taxon>Rhabditomorpha</taxon>
        <taxon>Strongyloidea</taxon>
        <taxon>Ancylostomatidae</taxon>
        <taxon>Ancylostomatinae</taxon>
        <taxon>Ancylostoma</taxon>
    </lineage>
</organism>
<feature type="non-terminal residue" evidence="2">
    <location>
        <position position="1"/>
    </location>
</feature>
<dbReference type="Proteomes" id="UP000024635">
    <property type="component" value="Unassembled WGS sequence"/>
</dbReference>
<dbReference type="EMBL" id="JARK01001348">
    <property type="protein sequence ID" value="EYC24945.1"/>
    <property type="molecule type" value="Genomic_DNA"/>
</dbReference>
<proteinExistence type="predicted"/>